<dbReference type="EMBL" id="AP018712">
    <property type="protein sequence ID" value="BBE31270.1"/>
    <property type="molecule type" value="Genomic_DNA"/>
</dbReference>
<organism evidence="1 2">
    <name type="scientific">Tepiditoga spiralis</name>
    <dbReference type="NCBI Taxonomy" id="2108365"/>
    <lineage>
        <taxon>Bacteria</taxon>
        <taxon>Thermotogati</taxon>
        <taxon>Thermotogota</taxon>
        <taxon>Thermotogae</taxon>
        <taxon>Petrotogales</taxon>
        <taxon>Petrotogaceae</taxon>
        <taxon>Tepiditoga</taxon>
    </lineage>
</organism>
<keyword evidence="2" id="KW-1185">Reference proteome</keyword>
<dbReference type="Proteomes" id="UP000516361">
    <property type="component" value="Chromosome"/>
</dbReference>
<sequence length="65" mass="7382">MKKYNINPIDENINCLSTIDSLGVFSVALLTEKKPIIISNKYTINTINSICFILSRESLDFNKDN</sequence>
<accession>A0A7G1G458</accession>
<dbReference type="AlphaFoldDB" id="A0A7G1G458"/>
<gene>
    <name evidence="1" type="ORF">OSSY52_14110</name>
</gene>
<proteinExistence type="predicted"/>
<evidence type="ECO:0000313" key="2">
    <source>
        <dbReference type="Proteomes" id="UP000516361"/>
    </source>
</evidence>
<dbReference type="InParanoid" id="A0A7G1G458"/>
<protein>
    <submittedName>
        <fullName evidence="1">Uncharacterized protein</fullName>
    </submittedName>
</protein>
<name>A0A7G1G458_9BACT</name>
<dbReference type="KEGG" id="ocy:OSSY52_14110"/>
<evidence type="ECO:0000313" key="1">
    <source>
        <dbReference type="EMBL" id="BBE31270.1"/>
    </source>
</evidence>
<reference evidence="1 2" key="1">
    <citation type="submission" date="2018-06" db="EMBL/GenBank/DDBJ databases">
        <title>Genome sequencing of Oceanotoga sp. sy52.</title>
        <authorList>
            <person name="Mori K."/>
        </authorList>
    </citation>
    <scope>NUCLEOTIDE SEQUENCE [LARGE SCALE GENOMIC DNA]</scope>
    <source>
        <strain evidence="2">sy52</strain>
    </source>
</reference>